<name>A0A0A0L534_CUCSA</name>
<reference evidence="1 2" key="3">
    <citation type="journal article" date="2010" name="BMC Genomics">
        <title>Transcriptome sequencing and comparative analysis of cucumber flowers with different sex types.</title>
        <authorList>
            <person name="Guo S."/>
            <person name="Zheng Y."/>
            <person name="Joung J.G."/>
            <person name="Liu S."/>
            <person name="Zhang Z."/>
            <person name="Crasta O.R."/>
            <person name="Sobral B.W."/>
            <person name="Xu Y."/>
            <person name="Huang S."/>
            <person name="Fei Z."/>
        </authorList>
    </citation>
    <scope>NUCLEOTIDE SEQUENCE [LARGE SCALE GENOMIC DNA]</scope>
    <source>
        <strain evidence="2">cv. 9930</strain>
    </source>
</reference>
<reference evidence="1 2" key="4">
    <citation type="journal article" date="2011" name="BMC Genomics">
        <title>RNA-Seq improves annotation of protein-coding genes in the cucumber genome.</title>
        <authorList>
            <person name="Li Z."/>
            <person name="Zhang Z."/>
            <person name="Yan P."/>
            <person name="Huang S."/>
            <person name="Fei Z."/>
            <person name="Lin K."/>
        </authorList>
    </citation>
    <scope>NUCLEOTIDE SEQUENCE [LARGE SCALE GENOMIC DNA]</scope>
    <source>
        <strain evidence="2">cv. 9930</strain>
    </source>
</reference>
<dbReference type="Gramene" id="KGN56858">
    <property type="protein sequence ID" value="KGN56858"/>
    <property type="gene ID" value="Csa_3G135060"/>
</dbReference>
<dbReference type="EMBL" id="CM002924">
    <property type="protein sequence ID" value="KGN56858.1"/>
    <property type="molecule type" value="Genomic_DNA"/>
</dbReference>
<reference evidence="1 2" key="1">
    <citation type="journal article" date="2009" name="Nat. Genet.">
        <title>The genome of the cucumber, Cucumis sativus L.</title>
        <authorList>
            <person name="Huang S."/>
            <person name="Li R."/>
            <person name="Zhang Z."/>
            <person name="Li L."/>
            <person name="Gu X."/>
            <person name="Fan W."/>
            <person name="Lucas W.J."/>
            <person name="Wang X."/>
            <person name="Xie B."/>
            <person name="Ni P."/>
            <person name="Ren Y."/>
            <person name="Zhu H."/>
            <person name="Li J."/>
            <person name="Lin K."/>
            <person name="Jin W."/>
            <person name="Fei Z."/>
            <person name="Li G."/>
            <person name="Staub J."/>
            <person name="Kilian A."/>
            <person name="van der Vossen E.A."/>
            <person name="Wu Y."/>
            <person name="Guo J."/>
            <person name="He J."/>
            <person name="Jia Z."/>
            <person name="Ren Y."/>
            <person name="Tian G."/>
            <person name="Lu Y."/>
            <person name="Ruan J."/>
            <person name="Qian W."/>
            <person name="Wang M."/>
            <person name="Huang Q."/>
            <person name="Li B."/>
            <person name="Xuan Z."/>
            <person name="Cao J."/>
            <person name="Asan"/>
            <person name="Wu Z."/>
            <person name="Zhang J."/>
            <person name="Cai Q."/>
            <person name="Bai Y."/>
            <person name="Zhao B."/>
            <person name="Han Y."/>
            <person name="Li Y."/>
            <person name="Li X."/>
            <person name="Wang S."/>
            <person name="Shi Q."/>
            <person name="Liu S."/>
            <person name="Cho W.K."/>
            <person name="Kim J.Y."/>
            <person name="Xu Y."/>
            <person name="Heller-Uszynska K."/>
            <person name="Miao H."/>
            <person name="Cheng Z."/>
            <person name="Zhang S."/>
            <person name="Wu J."/>
            <person name="Yang Y."/>
            <person name="Kang H."/>
            <person name="Li M."/>
            <person name="Liang H."/>
            <person name="Ren X."/>
            <person name="Shi Z."/>
            <person name="Wen M."/>
            <person name="Jian M."/>
            <person name="Yang H."/>
            <person name="Zhang G."/>
            <person name="Yang Z."/>
            <person name="Chen R."/>
            <person name="Liu S."/>
            <person name="Li J."/>
            <person name="Ma L."/>
            <person name="Liu H."/>
            <person name="Zhou Y."/>
            <person name="Zhao J."/>
            <person name="Fang X."/>
            <person name="Li G."/>
            <person name="Fang L."/>
            <person name="Li Y."/>
            <person name="Liu D."/>
            <person name="Zheng H."/>
            <person name="Zhang Y."/>
            <person name="Qin N."/>
            <person name="Li Z."/>
            <person name="Yang G."/>
            <person name="Yang S."/>
            <person name="Bolund L."/>
            <person name="Kristiansen K."/>
            <person name="Zheng H."/>
            <person name="Li S."/>
            <person name="Zhang X."/>
            <person name="Yang H."/>
            <person name="Wang J."/>
            <person name="Sun R."/>
            <person name="Zhang B."/>
            <person name="Jiang S."/>
            <person name="Wang J."/>
            <person name="Du Y."/>
            <person name="Li S."/>
        </authorList>
    </citation>
    <scope>NUCLEOTIDE SEQUENCE [LARGE SCALE GENOMIC DNA]</scope>
    <source>
        <strain evidence="2">cv. 9930</strain>
    </source>
</reference>
<evidence type="ECO:0000313" key="1">
    <source>
        <dbReference type="EMBL" id="KGN56858.1"/>
    </source>
</evidence>
<sequence length="144" mass="16822">MMLLRLLVPFYSFNWSLNILKSPTEFLDITVWFKINFFTAPSYVQKLAPSCWDHEGGCDSIAVGFSILQLISFQEKGNTLMMERGTHRHDQHAFLFSFITQFLPSSINDNLFNKNMETTCRPESVDHFFFGKFHLLTKLIKFIP</sequence>
<protein>
    <submittedName>
        <fullName evidence="1">Uncharacterized protein</fullName>
    </submittedName>
</protein>
<keyword evidence="2" id="KW-1185">Reference proteome</keyword>
<evidence type="ECO:0000313" key="2">
    <source>
        <dbReference type="Proteomes" id="UP000029981"/>
    </source>
</evidence>
<accession>A0A0A0L534</accession>
<proteinExistence type="predicted"/>
<reference evidence="1 2" key="2">
    <citation type="journal article" date="2009" name="PLoS ONE">
        <title>An integrated genetic and cytogenetic map of the cucumber genome.</title>
        <authorList>
            <person name="Ren Y."/>
            <person name="Zhang Z."/>
            <person name="Liu J."/>
            <person name="Staub J.E."/>
            <person name="Han Y."/>
            <person name="Cheng Z."/>
            <person name="Li X."/>
            <person name="Lu J."/>
            <person name="Miao H."/>
            <person name="Kang H."/>
            <person name="Xie B."/>
            <person name="Gu X."/>
            <person name="Wang X."/>
            <person name="Du Y."/>
            <person name="Jin W."/>
            <person name="Huang S."/>
        </authorList>
    </citation>
    <scope>NUCLEOTIDE SEQUENCE [LARGE SCALE GENOMIC DNA]</scope>
    <source>
        <strain evidence="2">cv. 9930</strain>
    </source>
</reference>
<organism evidence="1 2">
    <name type="scientific">Cucumis sativus</name>
    <name type="common">Cucumber</name>
    <dbReference type="NCBI Taxonomy" id="3659"/>
    <lineage>
        <taxon>Eukaryota</taxon>
        <taxon>Viridiplantae</taxon>
        <taxon>Streptophyta</taxon>
        <taxon>Embryophyta</taxon>
        <taxon>Tracheophyta</taxon>
        <taxon>Spermatophyta</taxon>
        <taxon>Magnoliopsida</taxon>
        <taxon>eudicotyledons</taxon>
        <taxon>Gunneridae</taxon>
        <taxon>Pentapetalae</taxon>
        <taxon>rosids</taxon>
        <taxon>fabids</taxon>
        <taxon>Cucurbitales</taxon>
        <taxon>Cucurbitaceae</taxon>
        <taxon>Benincaseae</taxon>
        <taxon>Cucumis</taxon>
    </lineage>
</organism>
<dbReference type="AlphaFoldDB" id="A0A0A0L534"/>
<gene>
    <name evidence="1" type="ORF">Csa_3G135060</name>
</gene>
<dbReference type="Proteomes" id="UP000029981">
    <property type="component" value="Chromosome 3"/>
</dbReference>